<evidence type="ECO:0000256" key="4">
    <source>
        <dbReference type="ARBA" id="ARBA00022723"/>
    </source>
</evidence>
<feature type="region of interest" description="Disordered" evidence="8">
    <location>
        <begin position="892"/>
        <end position="948"/>
    </location>
</feature>
<feature type="region of interest" description="Disordered" evidence="8">
    <location>
        <begin position="318"/>
        <end position="342"/>
    </location>
</feature>
<sequence length="1024" mass="111620">MNSIRKWLYKPKKTDQSLLAQFFYADKDLFTVAAELDTFDGRKDPERCTALVNHLRQCQDKVLNICQLIMEEVIPDERAPRDFRAKFPDDVLQENLAGQLWFGAECLAAGSSILNREAESAAMRPLAKALTKSLENVRNLLREQCFRNPPEFTEKICESLKILDRLFAEFELSYVSAMVPVKSVREYEAQQAITVLFSETLQRALNLGLLSQDQVDSCDPALMFTIPRLAIVSGLLIFPDGPLCVDHGELSDMFRPFRSLLIKIRELLWTLSKSELSALERSLCSVDEHFSENSVELNGTTNQECYATSIVQQNNKNTTSGPVCTSSVSRNQHNSSSSSRHHYHHYHHMHHHHHMHHESQELSENEIEVPVAQSIQDYLDQLYKGFPHYKDFISQLCQSATCANTNVSSNQVLDVTSSEDANGAASTSDNNHSSMHTLQEGISSSYPTTYSQSSSYVENESNVDATYQQLFASAMEQLNITKKIDNTDDEIHSHEESKDDATDCCQKTFTRSSSSASSSSAGCVFEGSEILGEDASVSSPTDHHSCAMVSALADQASWAEYLTLGVGEYNNCSHDDSGFRTETDESLCRTVSSCDLDIQEAGPAPRRPQEIDTVFKMHTPGSSSVTLSGENSETAEIVTPVANHSISSQGPTVVVENLDTPSSTSSCDDAIIANASSSTSHSCSSSRDSGLSSMAELEASTSTTSQNGPVLQTEAKSDKSTEDATTSNSECTKGLSSQESTSRPTSLSSPSQTNPCGMHSQECETVASTNRLRPPAPCSTAIVGCSSSQQYSTCSGSCCNSECGASMGGESTCDTSSFDSECQDDMEIALAMQAAEIASRNEVRSWFKNSADLIHRLFICISGVADQLQTNCAADLRSTLKCVFAMNATPSDVEDDETSLDGGGSCGENSGAEVTPEPSLNDEQMAGVEGPTGHHSQQSSENQSVEVPPKWVPDELAPQCMACSATFTVVRRRHHCRNCGKVFCGKCSGNSVPLPRYGHLKPVRVCNRCFMYSVTPFTLPASET</sequence>
<dbReference type="InterPro" id="IPR017455">
    <property type="entry name" value="Znf_FYVE-rel"/>
</dbReference>
<keyword evidence="6" id="KW-0862">Zinc</keyword>
<dbReference type="InterPro" id="IPR011011">
    <property type="entry name" value="Znf_FYVE_PHD"/>
</dbReference>
<dbReference type="PANTHER" id="PTHR46465">
    <property type="entry name" value="LATERAL SIGNALING TARGET PROTEIN 2 HOMOLOG"/>
    <property type="match status" value="1"/>
</dbReference>
<dbReference type="SMART" id="SM00064">
    <property type="entry name" value="FYVE"/>
    <property type="match status" value="1"/>
</dbReference>
<protein>
    <recommendedName>
        <fullName evidence="3">Lateral signaling target protein 2 homolog</fullName>
    </recommendedName>
</protein>
<dbReference type="PANTHER" id="PTHR46465:SF2">
    <property type="entry name" value="LATERAL SIGNALING TARGET PROTEIN 2 HOMOLOG"/>
    <property type="match status" value="1"/>
</dbReference>
<feature type="domain" description="FYVE-type" evidence="9">
    <location>
        <begin position="954"/>
        <end position="1010"/>
    </location>
</feature>
<feature type="compositionally biased region" description="Low complexity" evidence="8">
    <location>
        <begin position="677"/>
        <end position="693"/>
    </location>
</feature>
<organism evidence="10 11">
    <name type="scientific">Orchesella dallaii</name>
    <dbReference type="NCBI Taxonomy" id="48710"/>
    <lineage>
        <taxon>Eukaryota</taxon>
        <taxon>Metazoa</taxon>
        <taxon>Ecdysozoa</taxon>
        <taxon>Arthropoda</taxon>
        <taxon>Hexapoda</taxon>
        <taxon>Collembola</taxon>
        <taxon>Entomobryomorpha</taxon>
        <taxon>Entomobryoidea</taxon>
        <taxon>Orchesellidae</taxon>
        <taxon>Orchesellinae</taxon>
        <taxon>Orchesella</taxon>
    </lineage>
</organism>
<comment type="caution">
    <text evidence="10">The sequence shown here is derived from an EMBL/GenBank/DDBJ whole genome shotgun (WGS) entry which is preliminary data.</text>
</comment>
<comment type="similarity">
    <text evidence="2">Belongs to the lst-2 family.</text>
</comment>
<evidence type="ECO:0000256" key="1">
    <source>
        <dbReference type="ARBA" id="ARBA00003580"/>
    </source>
</evidence>
<feature type="compositionally biased region" description="Low complexity" evidence="8">
    <location>
        <begin position="326"/>
        <end position="338"/>
    </location>
</feature>
<keyword evidence="4" id="KW-0479">Metal-binding</keyword>
<reference evidence="10 11" key="1">
    <citation type="submission" date="2024-08" db="EMBL/GenBank/DDBJ databases">
        <authorList>
            <person name="Cucini C."/>
            <person name="Frati F."/>
        </authorList>
    </citation>
    <scope>NUCLEOTIDE SEQUENCE [LARGE SCALE GENOMIC DNA]</scope>
</reference>
<dbReference type="Proteomes" id="UP001642540">
    <property type="component" value="Unassembled WGS sequence"/>
</dbReference>
<feature type="compositionally biased region" description="Low complexity" evidence="8">
    <location>
        <begin position="936"/>
        <end position="947"/>
    </location>
</feature>
<keyword evidence="11" id="KW-1185">Reference proteome</keyword>
<dbReference type="Gene3D" id="3.30.40.10">
    <property type="entry name" value="Zinc/RING finger domain, C3HC4 (zinc finger)"/>
    <property type="match status" value="1"/>
</dbReference>
<feature type="compositionally biased region" description="Polar residues" evidence="8">
    <location>
        <begin position="699"/>
        <end position="710"/>
    </location>
</feature>
<dbReference type="InterPro" id="IPR043269">
    <property type="entry name" value="FYVE_LST2"/>
</dbReference>
<dbReference type="SUPFAM" id="SSF57903">
    <property type="entry name" value="FYVE/PHD zinc finger"/>
    <property type="match status" value="1"/>
</dbReference>
<dbReference type="CDD" id="cd15731">
    <property type="entry name" value="FYVE_LST2"/>
    <property type="match status" value="1"/>
</dbReference>
<accession>A0ABP1PXF7</accession>
<keyword evidence="5 7" id="KW-0863">Zinc-finger</keyword>
<dbReference type="PROSITE" id="PS50178">
    <property type="entry name" value="ZF_FYVE"/>
    <property type="match status" value="1"/>
</dbReference>
<evidence type="ECO:0000313" key="11">
    <source>
        <dbReference type="Proteomes" id="UP001642540"/>
    </source>
</evidence>
<evidence type="ECO:0000256" key="3">
    <source>
        <dbReference type="ARBA" id="ARBA00019870"/>
    </source>
</evidence>
<evidence type="ECO:0000256" key="8">
    <source>
        <dbReference type="SAM" id="MobiDB-lite"/>
    </source>
</evidence>
<feature type="region of interest" description="Disordered" evidence="8">
    <location>
        <begin position="677"/>
        <end position="759"/>
    </location>
</feature>
<evidence type="ECO:0000256" key="5">
    <source>
        <dbReference type="ARBA" id="ARBA00022771"/>
    </source>
</evidence>
<comment type="function">
    <text evidence="1">Negative regulator of epidermal growth factor receptor (EGFR) signaling.</text>
</comment>
<dbReference type="InterPro" id="IPR000306">
    <property type="entry name" value="Znf_FYVE"/>
</dbReference>
<name>A0ABP1PXF7_9HEXA</name>
<evidence type="ECO:0000313" key="10">
    <source>
        <dbReference type="EMBL" id="CAL8081507.1"/>
    </source>
</evidence>
<evidence type="ECO:0000256" key="2">
    <source>
        <dbReference type="ARBA" id="ARBA00008755"/>
    </source>
</evidence>
<gene>
    <name evidence="10" type="ORF">ODALV1_LOCUS4936</name>
</gene>
<evidence type="ECO:0000256" key="6">
    <source>
        <dbReference type="ARBA" id="ARBA00022833"/>
    </source>
</evidence>
<feature type="compositionally biased region" description="Low complexity" evidence="8">
    <location>
        <begin position="735"/>
        <end position="752"/>
    </location>
</feature>
<dbReference type="EMBL" id="CAXLJM020000015">
    <property type="protein sequence ID" value="CAL8081507.1"/>
    <property type="molecule type" value="Genomic_DNA"/>
</dbReference>
<feature type="region of interest" description="Disordered" evidence="8">
    <location>
        <begin position="418"/>
        <end position="437"/>
    </location>
</feature>
<dbReference type="InterPro" id="IPR013083">
    <property type="entry name" value="Znf_RING/FYVE/PHD"/>
</dbReference>
<dbReference type="InterPro" id="IPR051118">
    <property type="entry name" value="LST-2"/>
</dbReference>
<dbReference type="Pfam" id="PF01363">
    <property type="entry name" value="FYVE"/>
    <property type="match status" value="1"/>
</dbReference>
<evidence type="ECO:0000256" key="7">
    <source>
        <dbReference type="PROSITE-ProRule" id="PRU00091"/>
    </source>
</evidence>
<proteinExistence type="inferred from homology"/>
<evidence type="ECO:0000259" key="9">
    <source>
        <dbReference type="PROSITE" id="PS50178"/>
    </source>
</evidence>